<organism evidence="2 3">
    <name type="scientific">Pseudomonas brassicacearum</name>
    <dbReference type="NCBI Taxonomy" id="930166"/>
    <lineage>
        <taxon>Bacteria</taxon>
        <taxon>Pseudomonadati</taxon>
        <taxon>Pseudomonadota</taxon>
        <taxon>Gammaproteobacteria</taxon>
        <taxon>Pseudomonadales</taxon>
        <taxon>Pseudomonadaceae</taxon>
        <taxon>Pseudomonas</taxon>
    </lineage>
</organism>
<reference evidence="2 3" key="1">
    <citation type="submission" date="2016-10" db="EMBL/GenBank/DDBJ databases">
        <title>Comparative genome analysis of multiple Pseudomonas spp. focuses on biocontrol and plant growth promoting traits.</title>
        <authorList>
            <person name="Tao X.-Y."/>
            <person name="Taylor C.G."/>
        </authorList>
    </citation>
    <scope>NUCLEOTIDE SEQUENCE [LARGE SCALE GENOMIC DNA]</scope>
    <source>
        <strain evidence="2 3">38D4</strain>
    </source>
</reference>
<evidence type="ECO:0000259" key="1">
    <source>
        <dbReference type="Pfam" id="PF12680"/>
    </source>
</evidence>
<name>A0A423JX90_9PSED</name>
<feature type="domain" description="SnoaL-like" evidence="1">
    <location>
        <begin position="12"/>
        <end position="106"/>
    </location>
</feature>
<dbReference type="RefSeq" id="WP_123364229.1">
    <property type="nucleotide sequence ID" value="NZ_MOBO01000001.1"/>
</dbReference>
<comment type="caution">
    <text evidence="2">The sequence shown here is derived from an EMBL/GenBank/DDBJ whole genome shotgun (WGS) entry which is preliminary data.</text>
</comment>
<dbReference type="Proteomes" id="UP000286351">
    <property type="component" value="Unassembled WGS sequence"/>
</dbReference>
<proteinExistence type="predicted"/>
<evidence type="ECO:0000313" key="3">
    <source>
        <dbReference type="Proteomes" id="UP000286351"/>
    </source>
</evidence>
<dbReference type="Gene3D" id="3.10.450.50">
    <property type="match status" value="1"/>
</dbReference>
<dbReference type="EMBL" id="MOBO01000001">
    <property type="protein sequence ID" value="RON42319.1"/>
    <property type="molecule type" value="Genomic_DNA"/>
</dbReference>
<dbReference type="AlphaFoldDB" id="A0A423JX90"/>
<evidence type="ECO:0000313" key="2">
    <source>
        <dbReference type="EMBL" id="RON42319.1"/>
    </source>
</evidence>
<accession>A0A423JX90</accession>
<protein>
    <recommendedName>
        <fullName evidence="1">SnoaL-like domain-containing protein</fullName>
    </recommendedName>
</protein>
<dbReference type="SUPFAM" id="SSF54427">
    <property type="entry name" value="NTF2-like"/>
    <property type="match status" value="1"/>
</dbReference>
<gene>
    <name evidence="2" type="ORF">BK664_01670</name>
</gene>
<dbReference type="InterPro" id="IPR037401">
    <property type="entry name" value="SnoaL-like"/>
</dbReference>
<sequence length="125" mass="13919">MQTSPNRLLALEYLAFIEAGNLTAALELVSDDAVFWLPNTGDMDKSAFAGFIGSVLPVIRTMKFTICGITEDGERIAVEVDGRAELNNERIYINHYHFLFIVRNGLLHKVKEFTDSAPAVEAFKP</sequence>
<dbReference type="Pfam" id="PF12680">
    <property type="entry name" value="SnoaL_2"/>
    <property type="match status" value="1"/>
</dbReference>
<dbReference type="InterPro" id="IPR032710">
    <property type="entry name" value="NTF2-like_dom_sf"/>
</dbReference>